<dbReference type="GO" id="GO:0003824">
    <property type="term" value="F:catalytic activity"/>
    <property type="evidence" value="ECO:0007669"/>
    <property type="project" value="InterPro"/>
</dbReference>
<feature type="active site" description="Proton donor/acceptor" evidence="1">
    <location>
        <position position="88"/>
    </location>
</feature>
<dbReference type="AlphaFoldDB" id="A0A1G2ID98"/>
<feature type="binding site" evidence="2">
    <location>
        <begin position="11"/>
        <end position="18"/>
    </location>
    <ligand>
        <name>substrate</name>
    </ligand>
</feature>
<dbReference type="SMART" id="SM00855">
    <property type="entry name" value="PGAM"/>
    <property type="match status" value="1"/>
</dbReference>
<proteinExistence type="predicted"/>
<dbReference type="SUPFAM" id="SSF53254">
    <property type="entry name" value="Phosphoglycerate mutase-like"/>
    <property type="match status" value="1"/>
</dbReference>
<name>A0A1G2ID98_9BACT</name>
<dbReference type="PANTHER" id="PTHR47821">
    <property type="entry name" value="PHOSPHOGLYCERATE MUTASE FAMILY PROTEIN"/>
    <property type="match status" value="1"/>
</dbReference>
<sequence length="189" mass="21926">MKLHNKYYILRHGEALSNVRQVISSWPETFKNPLTKHGKETIKESVEILKDKGINVIFASDLLRTKQTAQIVGKALKLEPKFDKRLRELGFGTLNGRQIASLDTTFKNEQERIKTSMPKGESYQDVQKRVFDFLKDTDKKYKNSHILIVSHEGPLWMLEAKVQGISLQKHLQTIPRDHRIHKGQIKELN</sequence>
<dbReference type="InterPro" id="IPR029033">
    <property type="entry name" value="His_PPase_superfam"/>
</dbReference>
<dbReference type="STRING" id="1802214.A2908_02740"/>
<evidence type="ECO:0000256" key="1">
    <source>
        <dbReference type="PIRSR" id="PIRSR613078-1"/>
    </source>
</evidence>
<evidence type="ECO:0000256" key="2">
    <source>
        <dbReference type="PIRSR" id="PIRSR613078-2"/>
    </source>
</evidence>
<dbReference type="CDD" id="cd07067">
    <property type="entry name" value="HP_PGM_like"/>
    <property type="match status" value="1"/>
</dbReference>
<dbReference type="PIRSF" id="PIRSF000709">
    <property type="entry name" value="6PFK_2-Ptase"/>
    <property type="match status" value="1"/>
</dbReference>
<feature type="binding site" evidence="2">
    <location>
        <position position="64"/>
    </location>
    <ligand>
        <name>substrate</name>
    </ligand>
</feature>
<feature type="active site" description="Tele-phosphohistidine intermediate" evidence="1">
    <location>
        <position position="12"/>
    </location>
</feature>
<evidence type="ECO:0008006" key="5">
    <source>
        <dbReference type="Google" id="ProtNLM"/>
    </source>
</evidence>
<reference evidence="3 4" key="1">
    <citation type="journal article" date="2016" name="Nat. Commun.">
        <title>Thousands of microbial genomes shed light on interconnected biogeochemical processes in an aquifer system.</title>
        <authorList>
            <person name="Anantharaman K."/>
            <person name="Brown C.T."/>
            <person name="Hug L.A."/>
            <person name="Sharon I."/>
            <person name="Castelle C.J."/>
            <person name="Probst A.J."/>
            <person name="Thomas B.C."/>
            <person name="Singh A."/>
            <person name="Wilkins M.J."/>
            <person name="Karaoz U."/>
            <person name="Brodie E.L."/>
            <person name="Williams K.H."/>
            <person name="Hubbard S.S."/>
            <person name="Banfield J.F."/>
        </authorList>
    </citation>
    <scope>NUCLEOTIDE SEQUENCE [LARGE SCALE GENOMIC DNA]</scope>
</reference>
<accession>A0A1G2ID98</accession>
<evidence type="ECO:0000313" key="4">
    <source>
        <dbReference type="Proteomes" id="UP000176774"/>
    </source>
</evidence>
<protein>
    <recommendedName>
        <fullName evidence="5">Phosphoglycerate mutase</fullName>
    </recommendedName>
</protein>
<dbReference type="InterPro" id="IPR013078">
    <property type="entry name" value="His_Pase_superF_clade-1"/>
</dbReference>
<comment type="caution">
    <text evidence="3">The sequence shown here is derived from an EMBL/GenBank/DDBJ whole genome shotgun (WGS) entry which is preliminary data.</text>
</comment>
<organism evidence="3 4">
    <name type="scientific">Candidatus Staskawiczbacteria bacterium RIFCSPLOWO2_01_FULL_38_12b</name>
    <dbReference type="NCBI Taxonomy" id="1802214"/>
    <lineage>
        <taxon>Bacteria</taxon>
        <taxon>Candidatus Staskawicziibacteriota</taxon>
    </lineage>
</organism>
<dbReference type="PANTHER" id="PTHR47821:SF2">
    <property type="entry name" value="PHOSPHOGLYCERATE MUTASE FAMILY PROTEIN"/>
    <property type="match status" value="1"/>
</dbReference>
<dbReference type="Pfam" id="PF00300">
    <property type="entry name" value="His_Phos_1"/>
    <property type="match status" value="1"/>
</dbReference>
<gene>
    <name evidence="3" type="ORF">A2908_02740</name>
</gene>
<dbReference type="Proteomes" id="UP000176774">
    <property type="component" value="Unassembled WGS sequence"/>
</dbReference>
<dbReference type="PROSITE" id="PS00175">
    <property type="entry name" value="PG_MUTASE"/>
    <property type="match status" value="1"/>
</dbReference>
<evidence type="ECO:0000313" key="3">
    <source>
        <dbReference type="EMBL" id="OGZ72460.1"/>
    </source>
</evidence>
<dbReference type="EMBL" id="MHPA01000026">
    <property type="protein sequence ID" value="OGZ72460.1"/>
    <property type="molecule type" value="Genomic_DNA"/>
</dbReference>
<dbReference type="Gene3D" id="3.40.50.1240">
    <property type="entry name" value="Phosphoglycerate mutase-like"/>
    <property type="match status" value="1"/>
</dbReference>
<dbReference type="InterPro" id="IPR001345">
    <property type="entry name" value="PG/BPGM_mutase_AS"/>
</dbReference>